<sequence>MNFNDIWQLLLFSAVIFFPLGYVAHRWFPRWWEKRQHLFLSARYLKSEGVWLRNGSSSQTKKQP</sequence>
<dbReference type="KEGG" id="yin:CH53_1639"/>
<reference evidence="4 7" key="3">
    <citation type="submission" date="2019-11" db="EMBL/GenBank/DDBJ databases">
        <title>FDA dAtabase for Regulatory Grade micrObial Sequences (FDA-ARGOS): Supporting development and validation of Infectious Disease Dx tests.</title>
        <authorList>
            <person name="Patel R."/>
            <person name="Rucinski S."/>
            <person name="Tallon L."/>
            <person name="Sadzewicz L."/>
            <person name="Vavikolanu K."/>
            <person name="Mehta A."/>
            <person name="Aluvathingal J."/>
            <person name="Nadendla S."/>
            <person name="Nandy P."/>
            <person name="Geyer C."/>
            <person name="Yan Y."/>
            <person name="Sichtig H."/>
        </authorList>
    </citation>
    <scope>NUCLEOTIDE SEQUENCE [LARGE SCALE GENOMIC DNA]</scope>
    <source>
        <strain evidence="4 7">FDAARGOS_729</strain>
    </source>
</reference>
<dbReference type="EMBL" id="CPZJ01000027">
    <property type="protein sequence ID" value="CNG68604.1"/>
    <property type="molecule type" value="Genomic_DNA"/>
</dbReference>
<dbReference type="NCBIfam" id="TIGR03493">
    <property type="entry name" value="cellullose_BcsF"/>
    <property type="match status" value="1"/>
</dbReference>
<evidence type="ECO:0000313" key="3">
    <source>
        <dbReference type="EMBL" id="OVZ88737.1"/>
    </source>
</evidence>
<organism evidence="2 5">
    <name type="scientific">Yersinia intermedia</name>
    <dbReference type="NCBI Taxonomy" id="631"/>
    <lineage>
        <taxon>Bacteria</taxon>
        <taxon>Pseudomonadati</taxon>
        <taxon>Pseudomonadota</taxon>
        <taxon>Gammaproteobacteria</taxon>
        <taxon>Enterobacterales</taxon>
        <taxon>Yersiniaceae</taxon>
        <taxon>Yersinia</taxon>
    </lineage>
</organism>
<dbReference type="Proteomes" id="UP000424966">
    <property type="component" value="Chromosome"/>
</dbReference>
<keyword evidence="1" id="KW-1133">Transmembrane helix</keyword>
<name>A0A0T9N1B4_YERIN</name>
<keyword evidence="1" id="KW-0812">Transmembrane</keyword>
<dbReference type="RefSeq" id="WP_032906777.1">
    <property type="nucleotide sequence ID" value="NZ_CABHXJ010000045.1"/>
</dbReference>
<keyword evidence="1" id="KW-0472">Membrane</keyword>
<evidence type="ECO:0000313" key="2">
    <source>
        <dbReference type="EMBL" id="CNG68604.1"/>
    </source>
</evidence>
<evidence type="ECO:0000256" key="1">
    <source>
        <dbReference type="SAM" id="Phobius"/>
    </source>
</evidence>
<reference evidence="2 5" key="1">
    <citation type="submission" date="2015-03" db="EMBL/GenBank/DDBJ databases">
        <authorList>
            <person name="Murphy D."/>
        </authorList>
    </citation>
    <scope>NUCLEOTIDE SEQUENCE [LARGE SCALE GENOMIC DNA]</scope>
    <source>
        <strain evidence="2 5">BR165/97</strain>
    </source>
</reference>
<evidence type="ECO:0000313" key="5">
    <source>
        <dbReference type="Proteomes" id="UP000038750"/>
    </source>
</evidence>
<dbReference type="Proteomes" id="UP000038750">
    <property type="component" value="Unassembled WGS sequence"/>
</dbReference>
<reference evidence="3 6" key="2">
    <citation type="submission" date="2017-05" db="EMBL/GenBank/DDBJ databases">
        <title>Whole genome sequencing of Yersinia kristensenii.</title>
        <authorList>
            <person name="Campioni F."/>
        </authorList>
    </citation>
    <scope>NUCLEOTIDE SEQUENCE [LARGE SCALE GENOMIC DNA]</scope>
    <source>
        <strain evidence="3 6">CFSAN060536</strain>
    </source>
</reference>
<evidence type="ECO:0000313" key="6">
    <source>
        <dbReference type="Proteomes" id="UP000196440"/>
    </source>
</evidence>
<evidence type="ECO:0000313" key="7">
    <source>
        <dbReference type="Proteomes" id="UP000424966"/>
    </source>
</evidence>
<evidence type="ECO:0000313" key="4">
    <source>
        <dbReference type="EMBL" id="QGR69451.1"/>
    </source>
</evidence>
<dbReference type="OrthoDB" id="6469731at2"/>
<accession>A0A0T9N1B4</accession>
<dbReference type="Proteomes" id="UP000196440">
    <property type="component" value="Unassembled WGS sequence"/>
</dbReference>
<proteinExistence type="predicted"/>
<dbReference type="EMBL" id="CP046294">
    <property type="protein sequence ID" value="QGR69451.1"/>
    <property type="molecule type" value="Genomic_DNA"/>
</dbReference>
<gene>
    <name evidence="4" type="primary">bcsF</name>
    <name evidence="3" type="ORF">CBW57_05260</name>
    <name evidence="2" type="ORF">ERS008530_04410</name>
    <name evidence="4" type="ORF">FOC37_03150</name>
</gene>
<dbReference type="AlphaFoldDB" id="A0A0T9N1B4"/>
<dbReference type="STRING" id="631.CH53_1639"/>
<feature type="transmembrane region" description="Helical" evidence="1">
    <location>
        <begin position="6"/>
        <end position="25"/>
    </location>
</feature>
<keyword evidence="7" id="KW-1185">Reference proteome</keyword>
<dbReference type="EMBL" id="NHOI01000006">
    <property type="protein sequence ID" value="OVZ88737.1"/>
    <property type="molecule type" value="Genomic_DNA"/>
</dbReference>
<dbReference type="GeneID" id="58049756"/>
<dbReference type="InterPro" id="IPR019995">
    <property type="entry name" value="Cellulose_BcsF/YhjT"/>
</dbReference>
<protein>
    <submittedName>
        <fullName evidence="3">Cellulose biosynthesis protein BcsF</fullName>
    </submittedName>
    <submittedName>
        <fullName evidence="2">Putative inner membrane protein</fullName>
    </submittedName>
</protein>
<dbReference type="Pfam" id="PF11120">
    <property type="entry name" value="CBP_BcsF"/>
    <property type="match status" value="1"/>
</dbReference>